<accession>A0A5F2F1B3</accession>
<dbReference type="OrthoDB" id="5168853at2"/>
<dbReference type="SUPFAM" id="SSF51905">
    <property type="entry name" value="FAD/NAD(P)-binding domain"/>
    <property type="match status" value="2"/>
</dbReference>
<dbReference type="Gene3D" id="3.50.50.60">
    <property type="entry name" value="FAD/NAD(P)-binding domain"/>
    <property type="match status" value="2"/>
</dbReference>
<comment type="similarity">
    <text evidence="1">Belongs to the FAD-binding monooxygenase family.</text>
</comment>
<evidence type="ECO:0000256" key="1">
    <source>
        <dbReference type="ARBA" id="ARBA00010139"/>
    </source>
</evidence>
<dbReference type="EMBL" id="CP026952">
    <property type="protein sequence ID" value="AWB93235.1"/>
    <property type="molecule type" value="Genomic_DNA"/>
</dbReference>
<proteinExistence type="inferred from homology"/>
<dbReference type="Proteomes" id="UP000244384">
    <property type="component" value="Chromosome"/>
</dbReference>
<evidence type="ECO:0000256" key="2">
    <source>
        <dbReference type="ARBA" id="ARBA00022630"/>
    </source>
</evidence>
<name>A0A2S0WPG7_9ACTN</name>
<dbReference type="RefSeq" id="WP_108579412.1">
    <property type="nucleotide sequence ID" value="NZ_CP026952.1"/>
</dbReference>
<dbReference type="KEGG" id="aez:C3E78_14050"/>
<dbReference type="GO" id="GO:0050660">
    <property type="term" value="F:flavin adenine dinucleotide binding"/>
    <property type="evidence" value="ECO:0007669"/>
    <property type="project" value="InterPro"/>
</dbReference>
<dbReference type="Pfam" id="PF00743">
    <property type="entry name" value="FMO-like"/>
    <property type="match status" value="1"/>
</dbReference>
<keyword evidence="6" id="KW-1185">Reference proteome</keyword>
<keyword evidence="4" id="KW-0560">Oxidoreductase</keyword>
<dbReference type="InterPro" id="IPR020946">
    <property type="entry name" value="Flavin_mOase-like"/>
</dbReference>
<evidence type="ECO:0000256" key="3">
    <source>
        <dbReference type="ARBA" id="ARBA00022827"/>
    </source>
</evidence>
<evidence type="ECO:0000313" key="5">
    <source>
        <dbReference type="EMBL" id="AWB93235.1"/>
    </source>
</evidence>
<dbReference type="PRINTS" id="PR00411">
    <property type="entry name" value="PNDRDTASEI"/>
</dbReference>
<keyword evidence="3" id="KW-0274">FAD</keyword>
<dbReference type="GO" id="GO:0050661">
    <property type="term" value="F:NADP binding"/>
    <property type="evidence" value="ECO:0007669"/>
    <property type="project" value="InterPro"/>
</dbReference>
<organism evidence="5 6">
    <name type="scientific">Aeromicrobium chenweiae</name>
    <dbReference type="NCBI Taxonomy" id="2079793"/>
    <lineage>
        <taxon>Bacteria</taxon>
        <taxon>Bacillati</taxon>
        <taxon>Actinomycetota</taxon>
        <taxon>Actinomycetes</taxon>
        <taxon>Propionibacteriales</taxon>
        <taxon>Nocardioidaceae</taxon>
        <taxon>Aeromicrobium</taxon>
    </lineage>
</organism>
<evidence type="ECO:0000256" key="4">
    <source>
        <dbReference type="ARBA" id="ARBA00023002"/>
    </source>
</evidence>
<dbReference type="PANTHER" id="PTHR42877">
    <property type="entry name" value="L-ORNITHINE N(5)-MONOOXYGENASE-RELATED"/>
    <property type="match status" value="1"/>
</dbReference>
<evidence type="ECO:0000313" key="6">
    <source>
        <dbReference type="Proteomes" id="UP000244384"/>
    </source>
</evidence>
<sequence length="639" mass="72700">MTPEVEFDETAMRESLDQANLNVLRIALYQLTGDEELARMRVDKVPMRGGAFFAYALGEEFHDAVKDKTVHYLQNMASDVPAPPDEAETRRLMELLTGDPLSDTEFRFGLEELAFEDFSREATWTRPDEAHDVEGFEVVIVGAGASGIVAGIQLEKLGIPYRIIERQSDLGGTWQANHYPDARVDTNSYLYQFKFEKNYPWTEYFASAAEVRSYIEHVATKYGVIDKIQFGVELRLATFDEERSRWDLELVSTDGQTSSLTANVVVSAAGLFSTPKIPDIPGIETFEGRIFHTAQWDDDFDYNGKRLALIGNGSTGTQLMPKLAESASHLTVYQRTPQWISKMEGYREVVPAGVQWLFDHVPYYWNWYCYSSQMTASGMQGAQTYDREWQRNGGQISKQNDGLRQALLEYIDSKVGHDPDLVAKVTPDYAPLARRLVVDNGWYDALLRDNVDLVTSGIARITPTGIVDNDGNETPLDAIALAAGFEVSRYMWPVDYRGRGGTTLEDVWEHDGARAYLGMTIPQFPNLFAFYGPNAQPRAGGFLSWVEIWSRYVARSIVLMIEGGHREMEVRQDVFEDYNKRLDEATTELIWENEGPKTTTNYYVNKHGRQNVHMPWRLDEYHAWVIEPDLSDYDLKDRA</sequence>
<protein>
    <submittedName>
        <fullName evidence="5">Uncharacterized protein</fullName>
    </submittedName>
</protein>
<dbReference type="GO" id="GO:0004499">
    <property type="term" value="F:N,N-dimethylaniline monooxygenase activity"/>
    <property type="evidence" value="ECO:0007669"/>
    <property type="project" value="InterPro"/>
</dbReference>
<dbReference type="AlphaFoldDB" id="A0A2S0WPG7"/>
<keyword evidence="2" id="KW-0285">Flavoprotein</keyword>
<gene>
    <name evidence="5" type="ORF">C3E78_14050</name>
</gene>
<dbReference type="InterPro" id="IPR051209">
    <property type="entry name" value="FAD-bind_Monooxygenase_sf"/>
</dbReference>
<dbReference type="PANTHER" id="PTHR42877:SF4">
    <property type="entry name" value="FAD_NAD(P)-BINDING DOMAIN-CONTAINING PROTEIN-RELATED"/>
    <property type="match status" value="1"/>
</dbReference>
<accession>A0A2S0WPG7</accession>
<dbReference type="InterPro" id="IPR036188">
    <property type="entry name" value="FAD/NAD-bd_sf"/>
</dbReference>
<reference evidence="6" key="1">
    <citation type="submission" date="2018-01" db="EMBL/GenBank/DDBJ databases">
        <authorList>
            <person name="Li J."/>
        </authorList>
    </citation>
    <scope>NUCLEOTIDE SEQUENCE [LARGE SCALE GENOMIC DNA]</scope>
    <source>
        <strain evidence="6">592</strain>
    </source>
</reference>
<dbReference type="PRINTS" id="PR00368">
    <property type="entry name" value="FADPNR"/>
</dbReference>